<evidence type="ECO:0000313" key="1">
    <source>
        <dbReference type="EMBL" id="RPD96703.1"/>
    </source>
</evidence>
<gene>
    <name evidence="1" type="ORF">EGM88_10105</name>
</gene>
<dbReference type="EMBL" id="RPFJ01000011">
    <property type="protein sequence ID" value="RPD96703.1"/>
    <property type="molecule type" value="Genomic_DNA"/>
</dbReference>
<dbReference type="Proteomes" id="UP000270856">
    <property type="component" value="Unassembled WGS sequence"/>
</dbReference>
<protein>
    <recommendedName>
        <fullName evidence="3">Glycine dehydrogenase</fullName>
    </recommendedName>
</protein>
<dbReference type="OrthoDB" id="1262821at2"/>
<name>A0A3N4PB00_9FLAO</name>
<keyword evidence="2" id="KW-1185">Reference proteome</keyword>
<organism evidence="1 2">
    <name type="scientific">Aureibaculum marinum</name>
    <dbReference type="NCBI Taxonomy" id="2487930"/>
    <lineage>
        <taxon>Bacteria</taxon>
        <taxon>Pseudomonadati</taxon>
        <taxon>Bacteroidota</taxon>
        <taxon>Flavobacteriia</taxon>
        <taxon>Flavobacteriales</taxon>
        <taxon>Flavobacteriaceae</taxon>
        <taxon>Aureibaculum</taxon>
    </lineage>
</organism>
<comment type="caution">
    <text evidence="1">The sequence shown here is derived from an EMBL/GenBank/DDBJ whole genome shotgun (WGS) entry which is preliminary data.</text>
</comment>
<accession>A0A3N4PB00</accession>
<proteinExistence type="predicted"/>
<sequence length="89" mass="10659">MSKKFIINCDEATTICNKSQYKEASFWEIIKLRYHIFSCKLCRTYSKQNATVTKICSKHLHKTNKKYKLCKEEKELLQTEVIKKIKDKH</sequence>
<evidence type="ECO:0000313" key="2">
    <source>
        <dbReference type="Proteomes" id="UP000270856"/>
    </source>
</evidence>
<evidence type="ECO:0008006" key="3">
    <source>
        <dbReference type="Google" id="ProtNLM"/>
    </source>
</evidence>
<reference evidence="1 2" key="1">
    <citation type="submission" date="2018-11" db="EMBL/GenBank/DDBJ databases">
        <title>Aureibaculum marinum gen. nov., sp. nov., a member of the family Flavobacteriaceae isolated from the Bohai Sea.</title>
        <authorList>
            <person name="Ji X."/>
        </authorList>
    </citation>
    <scope>NUCLEOTIDE SEQUENCE [LARGE SCALE GENOMIC DNA]</scope>
    <source>
        <strain evidence="1 2">BH-SD17</strain>
    </source>
</reference>
<dbReference type="AlphaFoldDB" id="A0A3N4PB00"/>